<dbReference type="PATRIC" id="fig|1623450.3.peg.344"/>
<accession>A0A0H4J147</accession>
<dbReference type="GO" id="GO:0004141">
    <property type="term" value="F:dethiobiotin synthase activity"/>
    <property type="evidence" value="ECO:0007669"/>
    <property type="project" value="UniProtKB-UniRule"/>
</dbReference>
<keyword evidence="9" id="KW-0175">Coiled coil</keyword>
<sequence>MKKFFITGTGTGIGKTYITSAILKNILSRKKIIGIKPIAAGFSQNSINEDVQTLLDCQASINDHHKINFYSLKKAVSPHIGTEEEGMQIDFNLIKQKINDLENEYDRILVEGVGGLLSPVDQSRTNLDLIRHLDIPVIVIIGLKLGCINDALLTQHVLESNGIKAAGWVGNLIDPEMDEVDKNIEYLKQNIKSKCLGIARHNDSNFKLNI</sequence>
<gene>
    <name evidence="8" type="primary">bioD</name>
    <name evidence="10" type="ORF">VI33_01730</name>
</gene>
<keyword evidence="3 8" id="KW-0479">Metal-binding</keyword>
<evidence type="ECO:0000256" key="7">
    <source>
        <dbReference type="ARBA" id="ARBA00022842"/>
    </source>
</evidence>
<dbReference type="GO" id="GO:0005524">
    <property type="term" value="F:ATP binding"/>
    <property type="evidence" value="ECO:0007669"/>
    <property type="project" value="UniProtKB-UniRule"/>
</dbReference>
<feature type="active site" evidence="8">
    <location>
        <position position="36"/>
    </location>
</feature>
<dbReference type="EMBL" id="CP011002">
    <property type="protein sequence ID" value="AKO65503.1"/>
    <property type="molecule type" value="Genomic_DNA"/>
</dbReference>
<comment type="caution">
    <text evidence="8">Lacks conserved residue(s) required for the propagation of feature annotation.</text>
</comment>
<proteinExistence type="inferred from homology"/>
<comment type="function">
    <text evidence="8">Catalyzes a mechanistically unusual reaction, the ATP-dependent insertion of CO2 between the N7 and N8 nitrogen atoms of 7,8-diaminopelargonic acid (DAPA, also called 7,8-diammoniononanoate) to form a ureido ring.</text>
</comment>
<keyword evidence="2 8" id="KW-0436">Ligase</keyword>
<evidence type="ECO:0000256" key="6">
    <source>
        <dbReference type="ARBA" id="ARBA00022840"/>
    </source>
</evidence>
<evidence type="ECO:0000313" key="11">
    <source>
        <dbReference type="Proteomes" id="UP000066549"/>
    </source>
</evidence>
<evidence type="ECO:0000256" key="8">
    <source>
        <dbReference type="HAMAP-Rule" id="MF_00336"/>
    </source>
</evidence>
<comment type="catalytic activity">
    <reaction evidence="8">
        <text>(7R,8S)-7,8-diammoniononanoate + CO2 + ATP = (4R,5S)-dethiobiotin + ADP + phosphate + 3 H(+)</text>
        <dbReference type="Rhea" id="RHEA:15805"/>
        <dbReference type="ChEBI" id="CHEBI:15378"/>
        <dbReference type="ChEBI" id="CHEBI:16526"/>
        <dbReference type="ChEBI" id="CHEBI:30616"/>
        <dbReference type="ChEBI" id="CHEBI:43474"/>
        <dbReference type="ChEBI" id="CHEBI:149469"/>
        <dbReference type="ChEBI" id="CHEBI:149473"/>
        <dbReference type="ChEBI" id="CHEBI:456216"/>
        <dbReference type="EC" id="6.3.3.3"/>
    </reaction>
</comment>
<dbReference type="Gene3D" id="3.40.50.300">
    <property type="entry name" value="P-loop containing nucleotide triphosphate hydrolases"/>
    <property type="match status" value="1"/>
</dbReference>
<reference evidence="10 11" key="1">
    <citation type="submission" date="2015-03" db="EMBL/GenBank/DDBJ databases">
        <title>Comparative analysis of the OM43 clade including a novel species from Red Sea uncovers genomic and metabolic diversity among marine methylotrophs.</title>
        <authorList>
            <person name="Jimenez-Infante F."/>
            <person name="Ngugi D.K."/>
            <person name="Vinu M."/>
            <person name="Alam I."/>
            <person name="Kamau A."/>
            <person name="Blom J."/>
            <person name="Bajic V.B."/>
            <person name="Stingl U."/>
        </authorList>
    </citation>
    <scope>NUCLEOTIDE SEQUENCE [LARGE SCALE GENOMIC DNA]</scope>
    <source>
        <strain evidence="10 11">MBRSH7</strain>
    </source>
</reference>
<feature type="binding site" evidence="8">
    <location>
        <begin position="12"/>
        <end position="17"/>
    </location>
    <ligand>
        <name>ATP</name>
        <dbReference type="ChEBI" id="CHEBI:30616"/>
    </ligand>
</feature>
<feature type="coiled-coil region" evidence="9">
    <location>
        <begin position="84"/>
        <end position="111"/>
    </location>
</feature>
<dbReference type="Proteomes" id="UP000066549">
    <property type="component" value="Chromosome"/>
</dbReference>
<dbReference type="SUPFAM" id="SSF52540">
    <property type="entry name" value="P-loop containing nucleoside triphosphate hydrolases"/>
    <property type="match status" value="1"/>
</dbReference>
<dbReference type="Pfam" id="PF13500">
    <property type="entry name" value="AAA_26"/>
    <property type="match status" value="1"/>
</dbReference>
<keyword evidence="1 8" id="KW-0963">Cytoplasm</keyword>
<evidence type="ECO:0000256" key="1">
    <source>
        <dbReference type="ARBA" id="ARBA00022490"/>
    </source>
</evidence>
<evidence type="ECO:0000256" key="5">
    <source>
        <dbReference type="ARBA" id="ARBA00022756"/>
    </source>
</evidence>
<dbReference type="PANTHER" id="PTHR43210:SF5">
    <property type="entry name" value="DETHIOBIOTIN SYNTHETASE"/>
    <property type="match status" value="1"/>
</dbReference>
<dbReference type="HAMAP" id="MF_00336">
    <property type="entry name" value="BioD"/>
    <property type="match status" value="1"/>
</dbReference>
<keyword evidence="7 8" id="KW-0460">Magnesium</keyword>
<evidence type="ECO:0000313" key="10">
    <source>
        <dbReference type="EMBL" id="AKO65503.1"/>
    </source>
</evidence>
<dbReference type="InterPro" id="IPR004472">
    <property type="entry name" value="DTB_synth_BioD"/>
</dbReference>
<keyword evidence="5 8" id="KW-0093">Biotin biosynthesis</keyword>
<dbReference type="EC" id="6.3.3.3" evidence="8"/>
<dbReference type="PANTHER" id="PTHR43210">
    <property type="entry name" value="DETHIOBIOTIN SYNTHETASE"/>
    <property type="match status" value="1"/>
</dbReference>
<evidence type="ECO:0000256" key="4">
    <source>
        <dbReference type="ARBA" id="ARBA00022741"/>
    </source>
</evidence>
<evidence type="ECO:0000256" key="3">
    <source>
        <dbReference type="ARBA" id="ARBA00022723"/>
    </source>
</evidence>
<feature type="binding site" evidence="8">
    <location>
        <position position="50"/>
    </location>
    <ligand>
        <name>ATP</name>
        <dbReference type="ChEBI" id="CHEBI:30616"/>
    </ligand>
</feature>
<comment type="similarity">
    <text evidence="8">Belongs to the dethiobiotin synthetase family.</text>
</comment>
<keyword evidence="6 8" id="KW-0067">ATP-binding</keyword>
<comment type="subunit">
    <text evidence="8">Homodimer.</text>
</comment>
<dbReference type="AlphaFoldDB" id="A0A0H4J147"/>
<comment type="subcellular location">
    <subcellularLocation>
        <location evidence="8">Cytoplasm</location>
    </subcellularLocation>
</comment>
<dbReference type="GO" id="GO:0005829">
    <property type="term" value="C:cytosol"/>
    <property type="evidence" value="ECO:0007669"/>
    <property type="project" value="TreeGrafter"/>
</dbReference>
<dbReference type="FunFam" id="3.40.50.300:FF:000292">
    <property type="entry name" value="ATP-dependent dethiobiotin synthetase BioD"/>
    <property type="match status" value="1"/>
</dbReference>
<dbReference type="InterPro" id="IPR027417">
    <property type="entry name" value="P-loop_NTPase"/>
</dbReference>
<evidence type="ECO:0000256" key="2">
    <source>
        <dbReference type="ARBA" id="ARBA00022598"/>
    </source>
</evidence>
<dbReference type="OrthoDB" id="9802097at2"/>
<feature type="binding site" evidence="8">
    <location>
        <position position="16"/>
    </location>
    <ligand>
        <name>Mg(2+)</name>
        <dbReference type="ChEBI" id="CHEBI:18420"/>
    </ligand>
</feature>
<keyword evidence="4 8" id="KW-0547">Nucleotide-binding</keyword>
<dbReference type="GO" id="GO:0042803">
    <property type="term" value="F:protein homodimerization activity"/>
    <property type="evidence" value="ECO:0007669"/>
    <property type="project" value="UniProtKB-ARBA"/>
</dbReference>
<dbReference type="NCBIfam" id="TIGR00347">
    <property type="entry name" value="bioD"/>
    <property type="match status" value="1"/>
</dbReference>
<comment type="pathway">
    <text evidence="8">Cofactor biosynthesis; biotin biosynthesis; biotin from 7,8-diaminononanoate: step 1/2.</text>
</comment>
<organism evidence="10 11">
    <name type="scientific">Methylophilales bacterium MBRS-H7</name>
    <dbReference type="NCBI Taxonomy" id="1623450"/>
    <lineage>
        <taxon>Bacteria</taxon>
        <taxon>Pseudomonadati</taxon>
        <taxon>Pseudomonadota</taxon>
        <taxon>Betaproteobacteria</taxon>
        <taxon>Nitrosomonadales</taxon>
        <taxon>OM43 clade</taxon>
    </lineage>
</organism>
<evidence type="ECO:0000256" key="9">
    <source>
        <dbReference type="SAM" id="Coils"/>
    </source>
</evidence>
<dbReference type="CDD" id="cd03109">
    <property type="entry name" value="DTBS"/>
    <property type="match status" value="1"/>
</dbReference>
<protein>
    <recommendedName>
        <fullName evidence="8">ATP-dependent dethiobiotin synthetase BioD</fullName>
        <ecNumber evidence="8">6.3.3.3</ecNumber>
    </recommendedName>
    <alternativeName>
        <fullName evidence="8">DTB synthetase</fullName>
        <shortName evidence="8">DTBS</shortName>
    </alternativeName>
    <alternativeName>
        <fullName evidence="8">Dethiobiotin synthase</fullName>
    </alternativeName>
</protein>
<keyword evidence="11" id="KW-1185">Reference proteome</keyword>
<dbReference type="GO" id="GO:0009102">
    <property type="term" value="P:biotin biosynthetic process"/>
    <property type="evidence" value="ECO:0007669"/>
    <property type="project" value="UniProtKB-UniRule"/>
</dbReference>
<dbReference type="UniPathway" id="UPA00078">
    <property type="reaction ID" value="UER00161"/>
</dbReference>
<dbReference type="PIRSF" id="PIRSF006755">
    <property type="entry name" value="DTB_synth"/>
    <property type="match status" value="1"/>
</dbReference>
<name>A0A0H4J147_9PROT</name>
<feature type="binding site" evidence="8">
    <location>
        <position position="111"/>
    </location>
    <ligand>
        <name>Mg(2+)</name>
        <dbReference type="ChEBI" id="CHEBI:18420"/>
    </ligand>
</feature>
<dbReference type="GO" id="GO:0000287">
    <property type="term" value="F:magnesium ion binding"/>
    <property type="evidence" value="ECO:0007669"/>
    <property type="project" value="UniProtKB-UniRule"/>
</dbReference>
<feature type="binding site" evidence="8">
    <location>
        <begin position="111"/>
        <end position="114"/>
    </location>
    <ligand>
        <name>ATP</name>
        <dbReference type="ChEBI" id="CHEBI:30616"/>
    </ligand>
</feature>
<feature type="binding site" evidence="8">
    <location>
        <position position="50"/>
    </location>
    <ligand>
        <name>Mg(2+)</name>
        <dbReference type="ChEBI" id="CHEBI:18420"/>
    </ligand>
</feature>
<comment type="cofactor">
    <cofactor evidence="8">
        <name>Mg(2+)</name>
        <dbReference type="ChEBI" id="CHEBI:18420"/>
    </cofactor>
</comment>